<evidence type="ECO:0000256" key="6">
    <source>
        <dbReference type="ARBA" id="ARBA00023135"/>
    </source>
</evidence>
<dbReference type="EMBL" id="GL732685">
    <property type="protein sequence ID" value="EFX67132.1"/>
    <property type="molecule type" value="Genomic_DNA"/>
</dbReference>
<dbReference type="STRING" id="6669.E9HMB6"/>
<dbReference type="PhylomeDB" id="E9HMB6"/>
<dbReference type="GO" id="GO:0005786">
    <property type="term" value="C:signal recognition particle, endoplasmic reticulum targeting"/>
    <property type="evidence" value="ECO:0000318"/>
    <property type="project" value="GO_Central"/>
</dbReference>
<dbReference type="Pfam" id="PF02290">
    <property type="entry name" value="SRP14"/>
    <property type="match status" value="1"/>
</dbReference>
<organism evidence="10 11">
    <name type="scientific">Daphnia pulex</name>
    <name type="common">Water flea</name>
    <dbReference type="NCBI Taxonomy" id="6669"/>
    <lineage>
        <taxon>Eukaryota</taxon>
        <taxon>Metazoa</taxon>
        <taxon>Ecdysozoa</taxon>
        <taxon>Arthropoda</taxon>
        <taxon>Crustacea</taxon>
        <taxon>Branchiopoda</taxon>
        <taxon>Diplostraca</taxon>
        <taxon>Cladocera</taxon>
        <taxon>Anomopoda</taxon>
        <taxon>Daphniidae</taxon>
        <taxon>Daphnia</taxon>
    </lineage>
</organism>
<dbReference type="AlphaFoldDB" id="E9HMB6"/>
<comment type="function">
    <text evidence="8">Component of the signal recognition particle (SRP) complex, a ribonucleoprotein complex that mediates the cotranslational targeting of secretory and membrane proteins to the endoplasmic reticulum (ER). SRP9 together with SRP14 and the Alu portion of the SRP RNA, constitutes the elongation arrest domain of SRP. The complex of SRP9 and SRP14 is required for SRP RNA binding.</text>
</comment>
<dbReference type="OMA" id="EQHIPND"/>
<dbReference type="eggNOG" id="KOG1761">
    <property type="taxonomic scope" value="Eukaryota"/>
</dbReference>
<dbReference type="FunCoup" id="E9HMB6">
    <property type="interactions" value="1047"/>
</dbReference>
<dbReference type="SUPFAM" id="SSF54762">
    <property type="entry name" value="Signal recognition particle alu RNA binding heterodimer, SRP9/14"/>
    <property type="match status" value="1"/>
</dbReference>
<evidence type="ECO:0000256" key="8">
    <source>
        <dbReference type="RuleBase" id="RU368100"/>
    </source>
</evidence>
<dbReference type="GO" id="GO:0045047">
    <property type="term" value="P:protein targeting to ER"/>
    <property type="evidence" value="ECO:0000318"/>
    <property type="project" value="GO_Central"/>
</dbReference>
<name>E9HMB6_DAPPU</name>
<evidence type="ECO:0000256" key="5">
    <source>
        <dbReference type="ARBA" id="ARBA00022884"/>
    </source>
</evidence>
<accession>E9HMB6</accession>
<keyword evidence="5 8" id="KW-0694">RNA-binding</keyword>
<evidence type="ECO:0000256" key="7">
    <source>
        <dbReference type="ARBA" id="ARBA00023274"/>
    </source>
</evidence>
<keyword evidence="11" id="KW-1185">Reference proteome</keyword>
<evidence type="ECO:0000256" key="3">
    <source>
        <dbReference type="ARBA" id="ARBA00017926"/>
    </source>
</evidence>
<feature type="compositionally biased region" description="Basic residues" evidence="9">
    <location>
        <begin position="96"/>
        <end position="112"/>
    </location>
</feature>
<dbReference type="InterPro" id="IPR003210">
    <property type="entry name" value="Signal_recog_particle_SRP14"/>
</dbReference>
<keyword evidence="6 8" id="KW-0733">Signal recognition particle</keyword>
<dbReference type="Gene3D" id="3.30.720.10">
    <property type="entry name" value="Signal recognition particle alu RNA binding heterodimer, srp9/1"/>
    <property type="match status" value="1"/>
</dbReference>
<evidence type="ECO:0000256" key="9">
    <source>
        <dbReference type="SAM" id="MobiDB-lite"/>
    </source>
</evidence>
<keyword evidence="4 8" id="KW-0963">Cytoplasm</keyword>
<dbReference type="HOGENOM" id="CLU_094309_2_1_1"/>
<dbReference type="PANTHER" id="PTHR12013">
    <property type="entry name" value="SIGNAL RECOGNITION PARTICLE 14 KD PROTEIN"/>
    <property type="match status" value="1"/>
</dbReference>
<dbReference type="KEGG" id="dpx:DAPPUDRAFT_302199"/>
<keyword evidence="7 8" id="KW-0687">Ribonucleoprotein</keyword>
<dbReference type="GO" id="GO:0030942">
    <property type="term" value="F:endoplasmic reticulum signal peptide binding"/>
    <property type="evidence" value="ECO:0007669"/>
    <property type="project" value="UniProtKB-UniRule"/>
</dbReference>
<evidence type="ECO:0000313" key="11">
    <source>
        <dbReference type="Proteomes" id="UP000000305"/>
    </source>
</evidence>
<reference evidence="10 11" key="1">
    <citation type="journal article" date="2011" name="Science">
        <title>The ecoresponsive genome of Daphnia pulex.</title>
        <authorList>
            <person name="Colbourne J.K."/>
            <person name="Pfrender M.E."/>
            <person name="Gilbert D."/>
            <person name="Thomas W.K."/>
            <person name="Tucker A."/>
            <person name="Oakley T.H."/>
            <person name="Tokishita S."/>
            <person name="Aerts A."/>
            <person name="Arnold G.J."/>
            <person name="Basu M.K."/>
            <person name="Bauer D.J."/>
            <person name="Caceres C.E."/>
            <person name="Carmel L."/>
            <person name="Casola C."/>
            <person name="Choi J.H."/>
            <person name="Detter J.C."/>
            <person name="Dong Q."/>
            <person name="Dusheyko S."/>
            <person name="Eads B.D."/>
            <person name="Frohlich T."/>
            <person name="Geiler-Samerotte K.A."/>
            <person name="Gerlach D."/>
            <person name="Hatcher P."/>
            <person name="Jogdeo S."/>
            <person name="Krijgsveld J."/>
            <person name="Kriventseva E.V."/>
            <person name="Kultz D."/>
            <person name="Laforsch C."/>
            <person name="Lindquist E."/>
            <person name="Lopez J."/>
            <person name="Manak J.R."/>
            <person name="Muller J."/>
            <person name="Pangilinan J."/>
            <person name="Patwardhan R.P."/>
            <person name="Pitluck S."/>
            <person name="Pritham E.J."/>
            <person name="Rechtsteiner A."/>
            <person name="Rho M."/>
            <person name="Rogozin I.B."/>
            <person name="Sakarya O."/>
            <person name="Salamov A."/>
            <person name="Schaack S."/>
            <person name="Shapiro H."/>
            <person name="Shiga Y."/>
            <person name="Skalitzky C."/>
            <person name="Smith Z."/>
            <person name="Souvorov A."/>
            <person name="Sung W."/>
            <person name="Tang Z."/>
            <person name="Tsuchiya D."/>
            <person name="Tu H."/>
            <person name="Vos H."/>
            <person name="Wang M."/>
            <person name="Wolf Y.I."/>
            <person name="Yamagata H."/>
            <person name="Yamada T."/>
            <person name="Ye Y."/>
            <person name="Shaw J.R."/>
            <person name="Andrews J."/>
            <person name="Crease T.J."/>
            <person name="Tang H."/>
            <person name="Lucas S.M."/>
            <person name="Robertson H.M."/>
            <person name="Bork P."/>
            <person name="Koonin E.V."/>
            <person name="Zdobnov E.M."/>
            <person name="Grigoriev I.V."/>
            <person name="Lynch M."/>
            <person name="Boore J.L."/>
        </authorList>
    </citation>
    <scope>NUCLEOTIDE SEQUENCE [LARGE SCALE GENOMIC DNA]</scope>
</reference>
<evidence type="ECO:0000313" key="10">
    <source>
        <dbReference type="EMBL" id="EFX67132.1"/>
    </source>
</evidence>
<evidence type="ECO:0000256" key="1">
    <source>
        <dbReference type="ARBA" id="ARBA00004496"/>
    </source>
</evidence>
<gene>
    <name evidence="10" type="ORF">DAPPUDRAFT_302199</name>
</gene>
<comment type="subunit">
    <text evidence="8">Heterodimer with SRP9; binds RNA as heterodimer. Component of a signal recognition particle (SRP) complex that consists of a 7SL RNA molecule of 300 nucleotides and six protein subunits: SRP72, SRP68, SRP54, SRP19, SRP14 and SRP9.</text>
</comment>
<feature type="region of interest" description="Disordered" evidence="9">
    <location>
        <begin position="92"/>
        <end position="112"/>
    </location>
</feature>
<dbReference type="OrthoDB" id="19209at2759"/>
<comment type="similarity">
    <text evidence="2 8">Belongs to the SRP14 family.</text>
</comment>
<sequence length="112" mass="12440">MVVLENDAFLTSLTLMYQKARLHGSVRVTLKRYDGRTKPVPRVEAAANKEEPEYSCIFRATLASKKISTIVTANALSEFQAAFSSTIRSNMDGLKKQKKSKGKRKSKATATQ</sequence>
<protein>
    <recommendedName>
        <fullName evidence="3 8">Signal recognition particle 14 kDa protein</fullName>
        <shortName evidence="8">SRP14</shortName>
    </recommendedName>
</protein>
<dbReference type="GO" id="GO:0006614">
    <property type="term" value="P:SRP-dependent cotranslational protein targeting to membrane"/>
    <property type="evidence" value="ECO:0007669"/>
    <property type="project" value="UniProtKB-UniRule"/>
</dbReference>
<comment type="subcellular location">
    <subcellularLocation>
        <location evidence="1 8">Cytoplasm</location>
    </subcellularLocation>
</comment>
<dbReference type="GO" id="GO:0008312">
    <property type="term" value="F:7S RNA binding"/>
    <property type="evidence" value="ECO:0007669"/>
    <property type="project" value="UniProtKB-UniRule"/>
</dbReference>
<dbReference type="FunFam" id="3.30.720.10:FF:000003">
    <property type="entry name" value="Signal recognition particle 14"/>
    <property type="match status" value="1"/>
</dbReference>
<dbReference type="InterPro" id="IPR009018">
    <property type="entry name" value="Signal_recog_particle_SRP9/14"/>
</dbReference>
<evidence type="ECO:0000256" key="2">
    <source>
        <dbReference type="ARBA" id="ARBA00010349"/>
    </source>
</evidence>
<evidence type="ECO:0000256" key="4">
    <source>
        <dbReference type="ARBA" id="ARBA00022490"/>
    </source>
</evidence>
<dbReference type="Proteomes" id="UP000000305">
    <property type="component" value="Unassembled WGS sequence"/>
</dbReference>
<proteinExistence type="inferred from homology"/>
<dbReference type="InParanoid" id="E9HMB6"/>